<proteinExistence type="inferred from homology"/>
<dbReference type="Gene3D" id="3.10.20.70">
    <property type="entry name" value="Glutamine synthetase, N-terminal domain"/>
    <property type="match status" value="1"/>
</dbReference>
<evidence type="ECO:0000256" key="5">
    <source>
        <dbReference type="ARBA" id="ARBA00022741"/>
    </source>
</evidence>
<evidence type="ECO:0000259" key="11">
    <source>
        <dbReference type="PROSITE" id="PS51987"/>
    </source>
</evidence>
<dbReference type="PANTHER" id="PTHR43785">
    <property type="entry name" value="GAMMA-GLUTAMYLPUTRESCINE SYNTHETASE"/>
    <property type="match status" value="1"/>
</dbReference>
<evidence type="ECO:0000313" key="12">
    <source>
        <dbReference type="EMBL" id="ABQ31587.1"/>
    </source>
</evidence>
<dbReference type="GO" id="GO:0004356">
    <property type="term" value="F:glutamine synthetase activity"/>
    <property type="evidence" value="ECO:0007669"/>
    <property type="project" value="UniProtKB-EC"/>
</dbReference>
<protein>
    <submittedName>
        <fullName evidence="12">L-glutamine synthetase</fullName>
        <ecNumber evidence="12">6.3.1.2</ecNumber>
    </submittedName>
</protein>
<keyword evidence="4 12" id="KW-0436">Ligase</keyword>
<dbReference type="InterPro" id="IPR036651">
    <property type="entry name" value="Gln_synt_N_sf"/>
</dbReference>
<dbReference type="SMART" id="SM01230">
    <property type="entry name" value="Gln-synt_C"/>
    <property type="match status" value="1"/>
</dbReference>
<comment type="function">
    <text evidence="2">Catalyzes the ATP-dependent biosynthesis of glutamine from glutamate and ammonia.</text>
</comment>
<evidence type="ECO:0000256" key="8">
    <source>
        <dbReference type="PROSITE-ProRule" id="PRU01330"/>
    </source>
</evidence>
<dbReference type="Proteomes" id="UP000000245">
    <property type="component" value="Chromosome"/>
</dbReference>
<evidence type="ECO:0000256" key="6">
    <source>
        <dbReference type="ARBA" id="ARBA00022840"/>
    </source>
</evidence>
<evidence type="ECO:0000256" key="9">
    <source>
        <dbReference type="RuleBase" id="RU000384"/>
    </source>
</evidence>
<dbReference type="AlphaFoldDB" id="A5G155"/>
<dbReference type="EC" id="6.3.1.2" evidence="12"/>
<evidence type="ECO:0000313" key="13">
    <source>
        <dbReference type="Proteomes" id="UP000000245"/>
    </source>
</evidence>
<feature type="domain" description="GS beta-grasp" evidence="10">
    <location>
        <begin position="61"/>
        <end position="157"/>
    </location>
</feature>
<feature type="domain" description="GS catalytic" evidence="11">
    <location>
        <begin position="164"/>
        <end position="493"/>
    </location>
</feature>
<dbReference type="GO" id="GO:0006576">
    <property type="term" value="P:biogenic amine metabolic process"/>
    <property type="evidence" value="ECO:0007669"/>
    <property type="project" value="UniProtKB-ARBA"/>
</dbReference>
<dbReference type="PROSITE" id="PS51987">
    <property type="entry name" value="GS_CATALYTIC"/>
    <property type="match status" value="1"/>
</dbReference>
<dbReference type="SUPFAM" id="SSF55931">
    <property type="entry name" value="Glutamine synthetase/guanido kinase"/>
    <property type="match status" value="1"/>
</dbReference>
<dbReference type="SUPFAM" id="SSF54368">
    <property type="entry name" value="Glutamine synthetase, N-terminal domain"/>
    <property type="match status" value="1"/>
</dbReference>
<keyword evidence="7" id="KW-0535">Nitrogen fixation</keyword>
<dbReference type="GO" id="GO:0005524">
    <property type="term" value="F:ATP binding"/>
    <property type="evidence" value="ECO:0007669"/>
    <property type="project" value="UniProtKB-KW"/>
</dbReference>
<dbReference type="PROSITE" id="PS51986">
    <property type="entry name" value="GS_BETA_GRASP"/>
    <property type="match status" value="1"/>
</dbReference>
<keyword evidence="6" id="KW-0067">ATP-binding</keyword>
<dbReference type="Pfam" id="PF00120">
    <property type="entry name" value="Gln-synt_C"/>
    <property type="match status" value="1"/>
</dbReference>
<evidence type="ECO:0000256" key="3">
    <source>
        <dbReference type="ARBA" id="ARBA00009897"/>
    </source>
</evidence>
<dbReference type="PANTHER" id="PTHR43785:SF12">
    <property type="entry name" value="TYPE-1 GLUTAMINE SYNTHETASE 2"/>
    <property type="match status" value="1"/>
</dbReference>
<gene>
    <name evidence="12" type="ordered locus">Acry_2393</name>
</gene>
<dbReference type="InterPro" id="IPR014746">
    <property type="entry name" value="Gln_synth/guanido_kin_cat_dom"/>
</dbReference>
<evidence type="ECO:0000256" key="2">
    <source>
        <dbReference type="ARBA" id="ARBA00003117"/>
    </source>
</evidence>
<dbReference type="GO" id="GO:0006542">
    <property type="term" value="P:glutamine biosynthetic process"/>
    <property type="evidence" value="ECO:0007669"/>
    <property type="project" value="InterPro"/>
</dbReference>
<dbReference type="KEGG" id="acr:Acry_2393"/>
<dbReference type="InterPro" id="IPR008147">
    <property type="entry name" value="Gln_synt_N"/>
</dbReference>
<reference evidence="12 13" key="1">
    <citation type="submission" date="2007-05" db="EMBL/GenBank/DDBJ databases">
        <title>Complete sequence of chromosome of Acidiphilium cryptum JF-5.</title>
        <authorList>
            <consortium name="US DOE Joint Genome Institute"/>
            <person name="Copeland A."/>
            <person name="Lucas S."/>
            <person name="Lapidus A."/>
            <person name="Barry K."/>
            <person name="Detter J.C."/>
            <person name="Glavina del Rio T."/>
            <person name="Hammon N."/>
            <person name="Israni S."/>
            <person name="Dalin E."/>
            <person name="Tice H."/>
            <person name="Pitluck S."/>
            <person name="Sims D."/>
            <person name="Brettin T."/>
            <person name="Bruce D."/>
            <person name="Han C."/>
            <person name="Schmutz J."/>
            <person name="Larimer F."/>
            <person name="Land M."/>
            <person name="Hauser L."/>
            <person name="Kyrpides N."/>
            <person name="Kim E."/>
            <person name="Magnuson T."/>
            <person name="Richardson P."/>
        </authorList>
    </citation>
    <scope>NUCLEOTIDE SEQUENCE [LARGE SCALE GENOMIC DNA]</scope>
    <source>
        <strain evidence="12 13">JF-5</strain>
    </source>
</reference>
<keyword evidence="13" id="KW-1185">Reference proteome</keyword>
<dbReference type="HOGENOM" id="CLU_017290_0_3_5"/>
<comment type="similarity">
    <text evidence="3 8 9">Belongs to the glutamine synthetase family.</text>
</comment>
<dbReference type="STRING" id="349163.Acry_2393"/>
<sequence length="493" mass="53860">MTLEHNPARGARLSPNVKIVTLRPCDVPPGGAIMNNDLSAQNITASGGMTLDELRAAVDAGAIDTIVMAAPDMQGRLQGKRVMPRFFLDNVLADASEGCNYLLAVDVEMTPVSGYDFASWDRGYGDFVFRPDLSTLRRAAWQEGAAIVLCDIALHDGTPAPVAPRSILRRQLDRLAAAGLTALAATELEFMLFRNTYEECMRRGYRDLDPANLYNVDYSILGTAKVEKVIRAIRNALEASGIRVENSKGECNLGQHEINFAYATALECADGHVIYKEAAKEIAQSQDHAITYMAKFNEREGNSCHIHLSLRDEANRPVFAAGGGHAPEFGHFLAGLAAHAAELSVLFAPNINSYKRYAVGSFAPTGLVWGHDNRTCAFRVLGHGRSLRVENRLPGGDVNPYLALAGMIAAGLDGMERRLPAQPAFTGNAYHGDLPRVPRTLSDALALWRHSAFAREAFGEQVVAHYARMAEVEVETFAAAVTDWERIRCFERM</sequence>
<dbReference type="GO" id="GO:0042402">
    <property type="term" value="P:biogenic amine catabolic process"/>
    <property type="evidence" value="ECO:0007669"/>
    <property type="project" value="UniProtKB-ARBA"/>
</dbReference>
<evidence type="ECO:0000256" key="7">
    <source>
        <dbReference type="ARBA" id="ARBA00023231"/>
    </source>
</evidence>
<dbReference type="EMBL" id="CP000697">
    <property type="protein sequence ID" value="ABQ31587.1"/>
    <property type="molecule type" value="Genomic_DNA"/>
</dbReference>
<evidence type="ECO:0000256" key="1">
    <source>
        <dbReference type="ARBA" id="ARBA00001946"/>
    </source>
</evidence>
<dbReference type="Gene3D" id="3.30.590.10">
    <property type="entry name" value="Glutamine synthetase/guanido kinase, catalytic domain"/>
    <property type="match status" value="1"/>
</dbReference>
<dbReference type="FunFam" id="3.30.590.10:FF:000005">
    <property type="entry name" value="Probable glutamine synthetase"/>
    <property type="match status" value="1"/>
</dbReference>
<dbReference type="eggNOG" id="COG0174">
    <property type="taxonomic scope" value="Bacteria"/>
</dbReference>
<accession>A5G155</accession>
<keyword evidence="5" id="KW-0547">Nucleotide-binding</keyword>
<evidence type="ECO:0000259" key="10">
    <source>
        <dbReference type="PROSITE" id="PS51986"/>
    </source>
</evidence>
<evidence type="ECO:0000256" key="4">
    <source>
        <dbReference type="ARBA" id="ARBA00022598"/>
    </source>
</evidence>
<name>A5G155_ACICJ</name>
<organism evidence="12 13">
    <name type="scientific">Acidiphilium cryptum (strain JF-5)</name>
    <dbReference type="NCBI Taxonomy" id="349163"/>
    <lineage>
        <taxon>Bacteria</taxon>
        <taxon>Pseudomonadati</taxon>
        <taxon>Pseudomonadota</taxon>
        <taxon>Alphaproteobacteria</taxon>
        <taxon>Acetobacterales</taxon>
        <taxon>Acidocellaceae</taxon>
        <taxon>Acidiphilium</taxon>
    </lineage>
</organism>
<dbReference type="InterPro" id="IPR008146">
    <property type="entry name" value="Gln_synth_cat_dom"/>
</dbReference>
<comment type="cofactor">
    <cofactor evidence="1">
        <name>Mg(2+)</name>
        <dbReference type="ChEBI" id="CHEBI:18420"/>
    </cofactor>
</comment>